<dbReference type="Pfam" id="PF00293">
    <property type="entry name" value="NUDIX"/>
    <property type="match status" value="1"/>
</dbReference>
<evidence type="ECO:0000313" key="4">
    <source>
        <dbReference type="EMBL" id="MDT7833334.1"/>
    </source>
</evidence>
<dbReference type="PROSITE" id="PS51462">
    <property type="entry name" value="NUDIX"/>
    <property type="match status" value="1"/>
</dbReference>
<dbReference type="CDD" id="cd18873">
    <property type="entry name" value="NUDIX_NadM_like"/>
    <property type="match status" value="1"/>
</dbReference>
<dbReference type="PROSITE" id="PS00893">
    <property type="entry name" value="NUDIX_BOX"/>
    <property type="match status" value="1"/>
</dbReference>
<dbReference type="InterPro" id="IPR015797">
    <property type="entry name" value="NUDIX_hydrolase-like_dom_sf"/>
</dbReference>
<dbReference type="Pfam" id="PF21906">
    <property type="entry name" value="WHD_NrtR"/>
    <property type="match status" value="1"/>
</dbReference>
<reference evidence="4 5" key="1">
    <citation type="submission" date="2023-09" db="EMBL/GenBank/DDBJ databases">
        <title>Novel taxa isolated from Blanes Bay.</title>
        <authorList>
            <person name="Rey-Velasco X."/>
            <person name="Lucena T."/>
        </authorList>
    </citation>
    <scope>NUCLEOTIDE SEQUENCE [LARGE SCALE GENOMIC DNA]</scope>
    <source>
        <strain evidence="4 5">S356</strain>
    </source>
</reference>
<dbReference type="InterPro" id="IPR020476">
    <property type="entry name" value="Nudix_hydrolase"/>
</dbReference>
<dbReference type="PANTHER" id="PTHR43736:SF4">
    <property type="entry name" value="SLR1690 PROTEIN"/>
    <property type="match status" value="1"/>
</dbReference>
<dbReference type="EMBL" id="JAVTTO010000005">
    <property type="protein sequence ID" value="MDT7833334.1"/>
    <property type="molecule type" value="Genomic_DNA"/>
</dbReference>
<dbReference type="InterPro" id="IPR036388">
    <property type="entry name" value="WH-like_DNA-bd_sf"/>
</dbReference>
<dbReference type="Proteomes" id="UP001257277">
    <property type="component" value="Unassembled WGS sequence"/>
</dbReference>
<gene>
    <name evidence="4" type="ORF">RQM59_13170</name>
</gene>
<dbReference type="InterPro" id="IPR000086">
    <property type="entry name" value="NUDIX_hydrolase_dom"/>
</dbReference>
<dbReference type="SUPFAM" id="SSF55811">
    <property type="entry name" value="Nudix"/>
    <property type="match status" value="1"/>
</dbReference>
<dbReference type="InterPro" id="IPR054105">
    <property type="entry name" value="WHD_NrtR"/>
</dbReference>
<dbReference type="PANTHER" id="PTHR43736">
    <property type="entry name" value="ADP-RIBOSE PYROPHOSPHATASE"/>
    <property type="match status" value="1"/>
</dbReference>
<dbReference type="RefSeq" id="WP_349242585.1">
    <property type="nucleotide sequence ID" value="NZ_JAVTTO010000005.1"/>
</dbReference>
<proteinExistence type="inferred from homology"/>
<keyword evidence="1 2" id="KW-0378">Hydrolase</keyword>
<dbReference type="SUPFAM" id="SSF46785">
    <property type="entry name" value="Winged helix' DNA-binding domain"/>
    <property type="match status" value="1"/>
</dbReference>
<organism evidence="4 5">
    <name type="scientific">Asprobacillus argus</name>
    <dbReference type="NCBI Taxonomy" id="3076534"/>
    <lineage>
        <taxon>Bacteria</taxon>
        <taxon>Pseudomonadati</taxon>
        <taxon>Bacteroidota</taxon>
        <taxon>Flavobacteriia</taxon>
        <taxon>Flavobacteriales</taxon>
        <taxon>Flavobacteriaceae</taxon>
        <taxon>Asprobacillus</taxon>
    </lineage>
</organism>
<dbReference type="InterPro" id="IPR020084">
    <property type="entry name" value="NUDIX_hydrolase_CS"/>
</dbReference>
<protein>
    <submittedName>
        <fullName evidence="4">NUDIX domain-containing protein</fullName>
    </submittedName>
</protein>
<evidence type="ECO:0000256" key="2">
    <source>
        <dbReference type="RuleBase" id="RU003476"/>
    </source>
</evidence>
<comment type="caution">
    <text evidence="4">The sequence shown here is derived from an EMBL/GenBank/DDBJ whole genome shotgun (WGS) entry which is preliminary data.</text>
</comment>
<dbReference type="Gene3D" id="3.90.79.10">
    <property type="entry name" value="Nucleoside Triphosphate Pyrophosphohydrolase"/>
    <property type="match status" value="1"/>
</dbReference>
<dbReference type="Gene3D" id="1.10.10.10">
    <property type="entry name" value="Winged helix-like DNA-binding domain superfamily/Winged helix DNA-binding domain"/>
    <property type="match status" value="1"/>
</dbReference>
<dbReference type="PRINTS" id="PR00502">
    <property type="entry name" value="NUDIXFAMILY"/>
</dbReference>
<evidence type="ECO:0000313" key="5">
    <source>
        <dbReference type="Proteomes" id="UP001257277"/>
    </source>
</evidence>
<sequence>MGNQKIRLTVDAVVFGYEDGIISVLLIKRKYEPYKGKWAIPGGFILENESLKKAVERELQEETGIKISYLEQLYTFGKPDRDPRGRIVSIAYFGLVRPNVFSISASTDAEEVQWFNIDDLPKLSFDHKEILNVATQRLRGKITYEPIGFELLDKKFPFSDLEKLYTTLLGRKIDRRNFRKKIISLNVLDELEEKISKGSGRPANLFKFNQERYFHLKEKGIIFEI</sequence>
<evidence type="ECO:0000259" key="3">
    <source>
        <dbReference type="PROSITE" id="PS51462"/>
    </source>
</evidence>
<comment type="similarity">
    <text evidence="2">Belongs to the Nudix hydrolase family.</text>
</comment>
<evidence type="ECO:0000256" key="1">
    <source>
        <dbReference type="ARBA" id="ARBA00022801"/>
    </source>
</evidence>
<name>A0ABU3LJG8_9FLAO</name>
<dbReference type="InterPro" id="IPR036390">
    <property type="entry name" value="WH_DNA-bd_sf"/>
</dbReference>
<accession>A0ABU3LJG8</accession>
<feature type="domain" description="Nudix hydrolase" evidence="3">
    <location>
        <begin position="5"/>
        <end position="139"/>
    </location>
</feature>
<keyword evidence="5" id="KW-1185">Reference proteome</keyword>